<evidence type="ECO:0000313" key="4">
    <source>
        <dbReference type="Proteomes" id="UP000744980"/>
    </source>
</evidence>
<evidence type="ECO:0000256" key="1">
    <source>
        <dbReference type="SAM" id="SignalP"/>
    </source>
</evidence>
<feature type="signal peptide" evidence="1">
    <location>
        <begin position="1"/>
        <end position="28"/>
    </location>
</feature>
<keyword evidence="1" id="KW-0732">Signal</keyword>
<dbReference type="EMBL" id="WXFA01000044">
    <property type="protein sequence ID" value="MBM3095375.1"/>
    <property type="molecule type" value="Genomic_DNA"/>
</dbReference>
<keyword evidence="4" id="KW-1185">Reference proteome</keyword>
<reference evidence="3 4" key="1">
    <citation type="submission" date="2020-01" db="EMBL/GenBank/DDBJ databases">
        <title>Draft genome assembly of Ensifer adhaerens T173.</title>
        <authorList>
            <person name="Craig J.E."/>
            <person name="Stinchcombe J.R."/>
        </authorList>
    </citation>
    <scope>NUCLEOTIDE SEQUENCE [LARGE SCALE GENOMIC DNA]</scope>
    <source>
        <strain evidence="3 4">T173</strain>
    </source>
</reference>
<proteinExistence type="predicted"/>
<sequence length="142" mass="15087">MDMINRYALIASLTATLVSFTAFSPASALEMAQAQETQPTQGQAGKGTDAAISDQKIQAFAVAYLQVDKVRQAYSAKIEATTDAAAKEKLQTEASKQMVEAVESSSAISVEEYSSILTAAQNDPALAKKVQEKIQTTPPAQQ</sequence>
<organism evidence="3 4">
    <name type="scientific">Ensifer canadensis</name>
    <dbReference type="NCBI Taxonomy" id="555315"/>
    <lineage>
        <taxon>Bacteria</taxon>
        <taxon>Pseudomonadati</taxon>
        <taxon>Pseudomonadota</taxon>
        <taxon>Alphaproteobacteria</taxon>
        <taxon>Hyphomicrobiales</taxon>
        <taxon>Rhizobiaceae</taxon>
        <taxon>Sinorhizobium/Ensifer group</taxon>
        <taxon>Ensifer</taxon>
    </lineage>
</organism>
<accession>A0AAW4FVQ7</accession>
<dbReference type="InterPro" id="IPR025433">
    <property type="entry name" value="DUF4168"/>
</dbReference>
<evidence type="ECO:0000259" key="2">
    <source>
        <dbReference type="Pfam" id="PF13767"/>
    </source>
</evidence>
<comment type="caution">
    <text evidence="3">The sequence shown here is derived from an EMBL/GenBank/DDBJ whole genome shotgun (WGS) entry which is preliminary data.</text>
</comment>
<dbReference type="Pfam" id="PF13767">
    <property type="entry name" value="DUF4168"/>
    <property type="match status" value="1"/>
</dbReference>
<feature type="chain" id="PRO_5043946775" evidence="1">
    <location>
        <begin position="29"/>
        <end position="142"/>
    </location>
</feature>
<name>A0AAW4FVQ7_9HYPH</name>
<evidence type="ECO:0000313" key="3">
    <source>
        <dbReference type="EMBL" id="MBM3095375.1"/>
    </source>
</evidence>
<dbReference type="Proteomes" id="UP000744980">
    <property type="component" value="Unassembled WGS sequence"/>
</dbReference>
<protein>
    <submittedName>
        <fullName evidence="3">DUF4168 domain-containing protein</fullName>
    </submittedName>
</protein>
<gene>
    <name evidence="3" type="ORF">GFB56_32140</name>
</gene>
<dbReference type="AlphaFoldDB" id="A0AAW4FVQ7"/>
<feature type="domain" description="DUF4168" evidence="2">
    <location>
        <begin position="53"/>
        <end position="130"/>
    </location>
</feature>